<dbReference type="EMBL" id="JABWUV010000013">
    <property type="protein sequence ID" value="KAF6310660.1"/>
    <property type="molecule type" value="Genomic_DNA"/>
</dbReference>
<evidence type="ECO:0000259" key="2">
    <source>
        <dbReference type="Pfam" id="PF22589"/>
    </source>
</evidence>
<proteinExistence type="predicted"/>
<dbReference type="AlphaFoldDB" id="A0A7J7UCR1"/>
<protein>
    <recommendedName>
        <fullName evidence="2">Sperm microtubule inner protein 1 C-terminal domain-containing protein</fullName>
    </recommendedName>
</protein>
<dbReference type="Proteomes" id="UP000527355">
    <property type="component" value="Unassembled WGS sequence"/>
</dbReference>
<gene>
    <name evidence="3" type="ORF">mMyoMyo1_008724</name>
</gene>
<dbReference type="OrthoDB" id="410807at2759"/>
<dbReference type="PANTHER" id="PTHR35826">
    <property type="entry name" value="PROTEIN ATP6V1FNB-LIKE"/>
    <property type="match status" value="1"/>
</dbReference>
<accession>A0A7J7UCR1</accession>
<feature type="region of interest" description="Disordered" evidence="1">
    <location>
        <begin position="52"/>
        <end position="112"/>
    </location>
</feature>
<comment type="caution">
    <text evidence="3">The sequence shown here is derived from an EMBL/GenBank/DDBJ whole genome shotgun (WGS) entry which is preliminary data.</text>
</comment>
<keyword evidence="4" id="KW-1185">Reference proteome</keyword>
<name>A0A7J7UCR1_MYOMY</name>
<evidence type="ECO:0000256" key="1">
    <source>
        <dbReference type="SAM" id="MobiDB-lite"/>
    </source>
</evidence>
<evidence type="ECO:0000313" key="4">
    <source>
        <dbReference type="Proteomes" id="UP000527355"/>
    </source>
</evidence>
<organism evidence="3 4">
    <name type="scientific">Myotis myotis</name>
    <name type="common">Greater mouse-eared bat</name>
    <name type="synonym">Vespertilio myotis</name>
    <dbReference type="NCBI Taxonomy" id="51298"/>
    <lineage>
        <taxon>Eukaryota</taxon>
        <taxon>Metazoa</taxon>
        <taxon>Chordata</taxon>
        <taxon>Craniata</taxon>
        <taxon>Vertebrata</taxon>
        <taxon>Euteleostomi</taxon>
        <taxon>Mammalia</taxon>
        <taxon>Eutheria</taxon>
        <taxon>Laurasiatheria</taxon>
        <taxon>Chiroptera</taxon>
        <taxon>Yangochiroptera</taxon>
        <taxon>Vespertilionidae</taxon>
        <taxon>Myotis</taxon>
    </lineage>
</organism>
<dbReference type="VEuPathDB" id="HostDB:LOC118667946"/>
<dbReference type="Pfam" id="PF22589">
    <property type="entry name" value="SPMIP1"/>
    <property type="match status" value="1"/>
</dbReference>
<dbReference type="PANTHER" id="PTHR35826:SF5">
    <property type="entry name" value="GENE 45521-RELATED"/>
    <property type="match status" value="1"/>
</dbReference>
<evidence type="ECO:0000313" key="3">
    <source>
        <dbReference type="EMBL" id="KAF6310660.1"/>
    </source>
</evidence>
<dbReference type="InterPro" id="IPR054323">
    <property type="entry name" value="SPMIP1_C"/>
</dbReference>
<reference evidence="3 4" key="1">
    <citation type="journal article" date="2020" name="Nature">
        <title>Six reference-quality genomes reveal evolution of bat adaptations.</title>
        <authorList>
            <person name="Jebb D."/>
            <person name="Huang Z."/>
            <person name="Pippel M."/>
            <person name="Hughes G.M."/>
            <person name="Lavrichenko K."/>
            <person name="Devanna P."/>
            <person name="Winkler S."/>
            <person name="Jermiin L.S."/>
            <person name="Skirmuntt E.C."/>
            <person name="Katzourakis A."/>
            <person name="Burkitt-Gray L."/>
            <person name="Ray D.A."/>
            <person name="Sullivan K.A.M."/>
            <person name="Roscito J.G."/>
            <person name="Kirilenko B.M."/>
            <person name="Davalos L.M."/>
            <person name="Corthals A.P."/>
            <person name="Power M.L."/>
            <person name="Jones G."/>
            <person name="Ransome R.D."/>
            <person name="Dechmann D.K.N."/>
            <person name="Locatelli A.G."/>
            <person name="Puechmaille S.J."/>
            <person name="Fedrigo O."/>
            <person name="Jarvis E.D."/>
            <person name="Hiller M."/>
            <person name="Vernes S.C."/>
            <person name="Myers E.W."/>
            <person name="Teeling E.C."/>
        </authorList>
    </citation>
    <scope>NUCLEOTIDE SEQUENCE [LARGE SCALE GENOMIC DNA]</scope>
    <source>
        <strain evidence="3">MMyoMyo1</strain>
        <tissue evidence="3">Flight muscle</tissue>
    </source>
</reference>
<feature type="domain" description="Sperm microtubule inner protein 1 C-terminal" evidence="2">
    <location>
        <begin position="90"/>
        <end position="193"/>
    </location>
</feature>
<sequence>MRDLFTFQNQACWEERLRKEAAARAAWKVNHGHKYPKERSLPRKRLQQALLPSAPGVGSLPATSSPGRRTGLPETQGVRAQPSGTVGVPEAQRATREPAGQTKRASLEMRRVPSSTRQLLFQGLSHDGQGRALYLRERNRKKPAEKFRYPVLSSWEYGWHVGDAVKNTRLSIYAKCQPITETFHSKCGVFHFPRRTDQLM</sequence>